<dbReference type="Proteomes" id="UP000023152">
    <property type="component" value="Unassembled WGS sequence"/>
</dbReference>
<gene>
    <name evidence="1" type="ORF">RFI_38382</name>
</gene>
<evidence type="ECO:0000313" key="1">
    <source>
        <dbReference type="EMBL" id="ETN99105.1"/>
    </source>
</evidence>
<organism evidence="1 2">
    <name type="scientific">Reticulomyxa filosa</name>
    <dbReference type="NCBI Taxonomy" id="46433"/>
    <lineage>
        <taxon>Eukaryota</taxon>
        <taxon>Sar</taxon>
        <taxon>Rhizaria</taxon>
        <taxon>Retaria</taxon>
        <taxon>Foraminifera</taxon>
        <taxon>Monothalamids</taxon>
        <taxon>Reticulomyxidae</taxon>
        <taxon>Reticulomyxa</taxon>
    </lineage>
</organism>
<dbReference type="EMBL" id="ASPP01044928">
    <property type="protein sequence ID" value="ETN99105.1"/>
    <property type="molecule type" value="Genomic_DNA"/>
</dbReference>
<comment type="caution">
    <text evidence="1">The sequence shown here is derived from an EMBL/GenBank/DDBJ whole genome shotgun (WGS) entry which is preliminary data.</text>
</comment>
<keyword evidence="2" id="KW-1185">Reference proteome</keyword>
<name>X6LCL1_RETFI</name>
<reference evidence="1 2" key="1">
    <citation type="journal article" date="2013" name="Curr. Biol.">
        <title>The Genome of the Foraminiferan Reticulomyxa filosa.</title>
        <authorList>
            <person name="Glockner G."/>
            <person name="Hulsmann N."/>
            <person name="Schleicher M."/>
            <person name="Noegel A.A."/>
            <person name="Eichinger L."/>
            <person name="Gallinger C."/>
            <person name="Pawlowski J."/>
            <person name="Sierra R."/>
            <person name="Euteneuer U."/>
            <person name="Pillet L."/>
            <person name="Moustafa A."/>
            <person name="Platzer M."/>
            <person name="Groth M."/>
            <person name="Szafranski K."/>
            <person name="Schliwa M."/>
        </authorList>
    </citation>
    <scope>NUCLEOTIDE SEQUENCE [LARGE SCALE GENOMIC DNA]</scope>
</reference>
<sequence length="113" mass="13196">MKLGKEVELDVSIQCDKQLWGNWKQNKLETYPNDVRPQSHIVNSRYDNSSYVMKNNGFEVHVSEWWNNGHTLLLLFNNDLNVTQEEIQQHSRLKSVKDAISLMLVPISNRDIA</sequence>
<evidence type="ECO:0000313" key="2">
    <source>
        <dbReference type="Proteomes" id="UP000023152"/>
    </source>
</evidence>
<accession>X6LCL1</accession>
<dbReference type="AlphaFoldDB" id="X6LCL1"/>
<protein>
    <submittedName>
        <fullName evidence="1">Uncharacterized protein</fullName>
    </submittedName>
</protein>
<feature type="non-terminal residue" evidence="1">
    <location>
        <position position="113"/>
    </location>
</feature>
<proteinExistence type="predicted"/>